<reference evidence="3" key="1">
    <citation type="journal article" date="2018" name="Comp. Biochem. Physiol. Part D Genomics Proteomics">
        <title>Identification of candidate olfactory genes in cicada Subpsaltria yangi by antennal transcriptome analysis.</title>
        <authorList>
            <person name="Qi M."/>
            <person name="Wei S."/>
            <person name="Wei C."/>
        </authorList>
    </citation>
    <scope>NUCLEOTIDE SEQUENCE</scope>
</reference>
<evidence type="ECO:0000313" key="2">
    <source>
        <dbReference type="EMBL" id="AXY87875.1"/>
    </source>
</evidence>
<sequence length="130" mass="14811">MVSIPMVLVLFSVLLHRAAAQSANDPARSALQRLETIDVDKILGNNRILTNYIRCFLNEGACSPEARDFKRLIPKLASTACGDCTENQRSIVKKIFMHMINNRPDDWRMLQQTYDPEGRNVKTIEEFLTS</sequence>
<evidence type="ECO:0000256" key="1">
    <source>
        <dbReference type="SAM" id="SignalP"/>
    </source>
</evidence>
<dbReference type="Gene3D" id="1.10.2080.10">
    <property type="entry name" value="Insect odorant-binding protein A10/Ejaculatory bulb-specific protein 3"/>
    <property type="match status" value="1"/>
</dbReference>
<dbReference type="EMBL" id="MH230216">
    <property type="protein sequence ID" value="AXY87875.1"/>
    <property type="molecule type" value="mRNA"/>
</dbReference>
<keyword evidence="1" id="KW-0732">Signal</keyword>
<dbReference type="AlphaFoldDB" id="A0A385IUQ4"/>
<protein>
    <submittedName>
        <fullName evidence="2">Chemosensory protein 6</fullName>
    </submittedName>
    <submittedName>
        <fullName evidence="3">Chemosensory protein 8</fullName>
    </submittedName>
</protein>
<dbReference type="SUPFAM" id="SSF100910">
    <property type="entry name" value="Chemosensory protein Csp2"/>
    <property type="match status" value="1"/>
</dbReference>
<accession>A0A385IUQ4</accession>
<evidence type="ECO:0000313" key="3">
    <source>
        <dbReference type="EMBL" id="AXY87877.1"/>
    </source>
</evidence>
<dbReference type="InterPro" id="IPR036682">
    <property type="entry name" value="OS_D_A10/PebIII_sf"/>
</dbReference>
<dbReference type="PANTHER" id="PTHR11257:SF13">
    <property type="entry name" value="GEO07322P1"/>
    <property type="match status" value="1"/>
</dbReference>
<dbReference type="Pfam" id="PF03392">
    <property type="entry name" value="OS-D"/>
    <property type="match status" value="1"/>
</dbReference>
<dbReference type="PANTHER" id="PTHR11257">
    <property type="entry name" value="CHEMOSENSORY PROTEIN-RELATED"/>
    <property type="match status" value="1"/>
</dbReference>
<organism evidence="3">
    <name type="scientific">Subpsaltria yangi</name>
    <dbReference type="NCBI Taxonomy" id="1195109"/>
    <lineage>
        <taxon>Eukaryota</taxon>
        <taxon>Metazoa</taxon>
        <taxon>Ecdysozoa</taxon>
        <taxon>Arthropoda</taxon>
        <taxon>Hexapoda</taxon>
        <taxon>Insecta</taxon>
        <taxon>Pterygota</taxon>
        <taxon>Neoptera</taxon>
        <taxon>Paraneoptera</taxon>
        <taxon>Hemiptera</taxon>
        <taxon>Auchenorrhyncha</taxon>
        <taxon>Cicadoidea</taxon>
        <taxon>Cicadidae</taxon>
        <taxon>Tibicininae</taxon>
        <taxon>Tibicinini</taxon>
        <taxon>Subpsaltria</taxon>
    </lineage>
</organism>
<feature type="signal peptide" evidence="1">
    <location>
        <begin position="1"/>
        <end position="20"/>
    </location>
</feature>
<dbReference type="EMBL" id="MH230218">
    <property type="protein sequence ID" value="AXY87877.1"/>
    <property type="molecule type" value="mRNA"/>
</dbReference>
<name>A0A385IUQ4_9HEMI</name>
<proteinExistence type="evidence at transcript level"/>
<dbReference type="InterPro" id="IPR005055">
    <property type="entry name" value="A10/PebIII"/>
</dbReference>
<feature type="chain" id="PRO_5036073268" evidence="1">
    <location>
        <begin position="21"/>
        <end position="130"/>
    </location>
</feature>